<organism evidence="15 16">
    <name type="scientific">Turneriella parva (strain ATCC BAA-1111 / DSM 21527 / NCTC 11395 / H)</name>
    <name type="common">Leptospira parva</name>
    <dbReference type="NCBI Taxonomy" id="869212"/>
    <lineage>
        <taxon>Bacteria</taxon>
        <taxon>Pseudomonadati</taxon>
        <taxon>Spirochaetota</taxon>
        <taxon>Spirochaetia</taxon>
        <taxon>Leptospirales</taxon>
        <taxon>Leptospiraceae</taxon>
        <taxon>Turneriella</taxon>
    </lineage>
</organism>
<dbReference type="AlphaFoldDB" id="I4B1Y7"/>
<accession>I4B1Y7</accession>
<dbReference type="STRING" id="869212.Turpa_0642"/>
<dbReference type="SUPFAM" id="SSF56935">
    <property type="entry name" value="Porins"/>
    <property type="match status" value="1"/>
</dbReference>
<feature type="signal peptide" evidence="12">
    <location>
        <begin position="1"/>
        <end position="21"/>
    </location>
</feature>
<evidence type="ECO:0000256" key="7">
    <source>
        <dbReference type="ARBA" id="ARBA00023136"/>
    </source>
</evidence>
<proteinExistence type="inferred from homology"/>
<dbReference type="GO" id="GO:0044718">
    <property type="term" value="P:siderophore transmembrane transport"/>
    <property type="evidence" value="ECO:0007669"/>
    <property type="project" value="TreeGrafter"/>
</dbReference>
<dbReference type="Pfam" id="PF00593">
    <property type="entry name" value="TonB_dep_Rec_b-barrel"/>
    <property type="match status" value="1"/>
</dbReference>
<evidence type="ECO:0000313" key="15">
    <source>
        <dbReference type="EMBL" id="AFM11294.1"/>
    </source>
</evidence>
<evidence type="ECO:0000256" key="4">
    <source>
        <dbReference type="ARBA" id="ARBA00022692"/>
    </source>
</evidence>
<keyword evidence="5 12" id="KW-0732">Signal</keyword>
<dbReference type="PROSITE" id="PS52016">
    <property type="entry name" value="TONB_DEPENDENT_REC_3"/>
    <property type="match status" value="1"/>
</dbReference>
<evidence type="ECO:0000256" key="3">
    <source>
        <dbReference type="ARBA" id="ARBA00022452"/>
    </source>
</evidence>
<dbReference type="Proteomes" id="UP000006048">
    <property type="component" value="Chromosome"/>
</dbReference>
<feature type="chain" id="PRO_5003686621" evidence="12">
    <location>
        <begin position="22"/>
        <end position="697"/>
    </location>
</feature>
<keyword evidence="7 10" id="KW-0472">Membrane</keyword>
<dbReference type="PANTHER" id="PTHR30069">
    <property type="entry name" value="TONB-DEPENDENT OUTER MEMBRANE RECEPTOR"/>
    <property type="match status" value="1"/>
</dbReference>
<dbReference type="PATRIC" id="fig|869212.3.peg.616"/>
<evidence type="ECO:0000259" key="14">
    <source>
        <dbReference type="Pfam" id="PF07715"/>
    </source>
</evidence>
<dbReference type="Gene3D" id="2.170.130.10">
    <property type="entry name" value="TonB-dependent receptor, plug domain"/>
    <property type="match status" value="1"/>
</dbReference>
<protein>
    <submittedName>
        <fullName evidence="15">TonB-dependent receptor</fullName>
    </submittedName>
</protein>
<dbReference type="EMBL" id="CP002959">
    <property type="protein sequence ID" value="AFM11294.1"/>
    <property type="molecule type" value="Genomic_DNA"/>
</dbReference>
<gene>
    <name evidence="15" type="ordered locus">Turpa_0642</name>
</gene>
<dbReference type="KEGG" id="tpx:Turpa_0642"/>
<dbReference type="GO" id="GO:0015344">
    <property type="term" value="F:siderophore uptake transmembrane transporter activity"/>
    <property type="evidence" value="ECO:0007669"/>
    <property type="project" value="TreeGrafter"/>
</dbReference>
<dbReference type="OrthoDB" id="101167at2"/>
<keyword evidence="16" id="KW-1185">Reference proteome</keyword>
<evidence type="ECO:0000256" key="6">
    <source>
        <dbReference type="ARBA" id="ARBA00023077"/>
    </source>
</evidence>
<dbReference type="GO" id="GO:0009279">
    <property type="term" value="C:cell outer membrane"/>
    <property type="evidence" value="ECO:0007669"/>
    <property type="project" value="UniProtKB-SubCell"/>
</dbReference>
<keyword evidence="8 15" id="KW-0675">Receptor</keyword>
<sequence length="697" mass="78197">MRCIRWFAIVFAVLGAQFLQAQETNATEELGYYYLENQVVVTVTRSEVKLKEAPAAVYVITDKDIRERGYRTLSEALHDVPGFDFQHTYGTFPEVVHQRGLVGNNQRSLLYIDGVPDNNISENAMLAGSLRFPLHNVKRIEILAGPASALYGANAFNGIINVIMNDQDQGSEVALTGGSYNNSFTNLGGALSLYTRGRAADVKYSLSGYYYNTKGPDFRNVQNLDAQGKGYYWSPVYDNSKEDTYNISAKFTKGNLRFQTVNWQYLQGLGTFANATQSIDTTAGGVGGSAWDFRSNSFALGYINEFTKQLSLDSEVIVRHTDVLSSSHDQTAQTGKEGPTLYQRPGDLVYYTSYSRPDYAYEVREKLTYNHSDRANTTLGFEVNHSVVPTGYGATTRYDYQNYGTYIQQVYKPIGMLALTGGYRFDHNTISGNSHTPRLGAVLSPVEDLTFKLLASTGFRAPTAWELFNATSNRLANTGLRPERLMAFELGAGYRLKKKYYFGIQSYYNRITSLLLEVQTSTAKPTTGFYNQNQNVGNAEIIGVEFQSDLQLMRDLNVFANYTYTTGRYFDLPATIATTPATAAGDRMPNIAPHHFNVGTTYYLMKDLSLHMRVNYVHERETIAMNPVRSVPGYILLHANIRWENVGVQGFYLQLMVRNLFNQLVFDPGIRTADGGYYPTQHPLEGRSIWLTAGYKF</sequence>
<dbReference type="PANTHER" id="PTHR30069:SF29">
    <property type="entry name" value="HEMOGLOBIN AND HEMOGLOBIN-HAPTOGLOBIN-BINDING PROTEIN 1-RELATED"/>
    <property type="match status" value="1"/>
</dbReference>
<dbReference type="InterPro" id="IPR036942">
    <property type="entry name" value="Beta-barrel_TonB_sf"/>
</dbReference>
<evidence type="ECO:0000259" key="13">
    <source>
        <dbReference type="Pfam" id="PF00593"/>
    </source>
</evidence>
<dbReference type="InterPro" id="IPR039426">
    <property type="entry name" value="TonB-dep_rcpt-like"/>
</dbReference>
<keyword evidence="6 11" id="KW-0798">TonB box</keyword>
<evidence type="ECO:0000313" key="16">
    <source>
        <dbReference type="Proteomes" id="UP000006048"/>
    </source>
</evidence>
<dbReference type="InterPro" id="IPR000531">
    <property type="entry name" value="Beta-barrel_TonB"/>
</dbReference>
<dbReference type="InterPro" id="IPR012910">
    <property type="entry name" value="Plug_dom"/>
</dbReference>
<name>I4B1Y7_TURPD</name>
<evidence type="ECO:0000256" key="8">
    <source>
        <dbReference type="ARBA" id="ARBA00023170"/>
    </source>
</evidence>
<evidence type="ECO:0000256" key="10">
    <source>
        <dbReference type="PROSITE-ProRule" id="PRU01360"/>
    </source>
</evidence>
<keyword evidence="3 10" id="KW-1134">Transmembrane beta strand</keyword>
<dbReference type="RefSeq" id="WP_014801812.1">
    <property type="nucleotide sequence ID" value="NC_018020.1"/>
</dbReference>
<comment type="similarity">
    <text evidence="10 11">Belongs to the TonB-dependent receptor family.</text>
</comment>
<evidence type="ECO:0000256" key="1">
    <source>
        <dbReference type="ARBA" id="ARBA00004571"/>
    </source>
</evidence>
<dbReference type="InterPro" id="IPR037066">
    <property type="entry name" value="Plug_dom_sf"/>
</dbReference>
<dbReference type="Gene3D" id="2.40.170.20">
    <property type="entry name" value="TonB-dependent receptor, beta-barrel domain"/>
    <property type="match status" value="1"/>
</dbReference>
<comment type="subcellular location">
    <subcellularLocation>
        <location evidence="1 10">Cell outer membrane</location>
        <topology evidence="1 10">Multi-pass membrane protein</topology>
    </subcellularLocation>
</comment>
<feature type="domain" description="TonB-dependent receptor-like beta-barrel" evidence="13">
    <location>
        <begin position="204"/>
        <end position="660"/>
    </location>
</feature>
<keyword evidence="9 10" id="KW-0998">Cell outer membrane</keyword>
<evidence type="ECO:0000256" key="5">
    <source>
        <dbReference type="ARBA" id="ARBA00022729"/>
    </source>
</evidence>
<dbReference type="CDD" id="cd01347">
    <property type="entry name" value="ligand_gated_channel"/>
    <property type="match status" value="1"/>
</dbReference>
<evidence type="ECO:0000256" key="9">
    <source>
        <dbReference type="ARBA" id="ARBA00023237"/>
    </source>
</evidence>
<feature type="domain" description="TonB-dependent receptor plug" evidence="14">
    <location>
        <begin position="50"/>
        <end position="159"/>
    </location>
</feature>
<dbReference type="Pfam" id="PF07715">
    <property type="entry name" value="Plug"/>
    <property type="match status" value="1"/>
</dbReference>
<evidence type="ECO:0000256" key="12">
    <source>
        <dbReference type="SAM" id="SignalP"/>
    </source>
</evidence>
<dbReference type="HOGENOM" id="CLU_008287_18_0_12"/>
<keyword evidence="4 10" id="KW-0812">Transmembrane</keyword>
<evidence type="ECO:0000256" key="2">
    <source>
        <dbReference type="ARBA" id="ARBA00022448"/>
    </source>
</evidence>
<keyword evidence="2 10" id="KW-0813">Transport</keyword>
<evidence type="ECO:0000256" key="11">
    <source>
        <dbReference type="RuleBase" id="RU003357"/>
    </source>
</evidence>
<reference evidence="15 16" key="1">
    <citation type="submission" date="2012-06" db="EMBL/GenBank/DDBJ databases">
        <title>The complete chromosome of genome of Turneriella parva DSM 21527.</title>
        <authorList>
            <consortium name="US DOE Joint Genome Institute (JGI-PGF)"/>
            <person name="Lucas S."/>
            <person name="Han J."/>
            <person name="Lapidus A."/>
            <person name="Bruce D."/>
            <person name="Goodwin L."/>
            <person name="Pitluck S."/>
            <person name="Peters L."/>
            <person name="Kyrpides N."/>
            <person name="Mavromatis K."/>
            <person name="Ivanova N."/>
            <person name="Mikhailova N."/>
            <person name="Chertkov O."/>
            <person name="Detter J.C."/>
            <person name="Tapia R."/>
            <person name="Han C."/>
            <person name="Land M."/>
            <person name="Hauser L."/>
            <person name="Markowitz V."/>
            <person name="Cheng J.-F."/>
            <person name="Hugenholtz P."/>
            <person name="Woyke T."/>
            <person name="Wu D."/>
            <person name="Gronow S."/>
            <person name="Wellnitz S."/>
            <person name="Brambilla E."/>
            <person name="Klenk H.-P."/>
            <person name="Eisen J.A."/>
        </authorList>
    </citation>
    <scope>NUCLEOTIDE SEQUENCE [LARGE SCALE GENOMIC DNA]</scope>
    <source>
        <strain evidence="16">ATCC BAA-1111 / DSM 21527 / NCTC 11395 / H</strain>
    </source>
</reference>